<dbReference type="GO" id="GO:0015074">
    <property type="term" value="P:DNA integration"/>
    <property type="evidence" value="ECO:0007669"/>
    <property type="project" value="InterPro"/>
</dbReference>
<dbReference type="AlphaFoldDB" id="A0AA38SXZ7"/>
<evidence type="ECO:0000259" key="1">
    <source>
        <dbReference type="PROSITE" id="PS50994"/>
    </source>
</evidence>
<dbReference type="InterPro" id="IPR012337">
    <property type="entry name" value="RNaseH-like_sf"/>
</dbReference>
<dbReference type="Proteomes" id="UP001172457">
    <property type="component" value="Chromosome 7"/>
</dbReference>
<comment type="caution">
    <text evidence="2">The sequence shown here is derived from an EMBL/GenBank/DDBJ whole genome shotgun (WGS) entry which is preliminary data.</text>
</comment>
<dbReference type="GO" id="GO:0003676">
    <property type="term" value="F:nucleic acid binding"/>
    <property type="evidence" value="ECO:0007669"/>
    <property type="project" value="InterPro"/>
</dbReference>
<evidence type="ECO:0000313" key="2">
    <source>
        <dbReference type="EMBL" id="KAJ9541257.1"/>
    </source>
</evidence>
<organism evidence="2 3">
    <name type="scientific">Centaurea solstitialis</name>
    <name type="common">yellow star-thistle</name>
    <dbReference type="NCBI Taxonomy" id="347529"/>
    <lineage>
        <taxon>Eukaryota</taxon>
        <taxon>Viridiplantae</taxon>
        <taxon>Streptophyta</taxon>
        <taxon>Embryophyta</taxon>
        <taxon>Tracheophyta</taxon>
        <taxon>Spermatophyta</taxon>
        <taxon>Magnoliopsida</taxon>
        <taxon>eudicotyledons</taxon>
        <taxon>Gunneridae</taxon>
        <taxon>Pentapetalae</taxon>
        <taxon>asterids</taxon>
        <taxon>campanulids</taxon>
        <taxon>Asterales</taxon>
        <taxon>Asteraceae</taxon>
        <taxon>Carduoideae</taxon>
        <taxon>Cardueae</taxon>
        <taxon>Centaureinae</taxon>
        <taxon>Centaurea</taxon>
    </lineage>
</organism>
<dbReference type="PROSITE" id="PS50994">
    <property type="entry name" value="INTEGRASE"/>
    <property type="match status" value="1"/>
</dbReference>
<proteinExistence type="predicted"/>
<keyword evidence="3" id="KW-1185">Reference proteome</keyword>
<sequence>MLELDPPVNNRTNTPLAELNPIATQNRAGVTLKCLITLDVCSLVKTWFRFYIYILPHHTHFCNRVIGTLFKTYGVNHRVSTAYHPQSNGQAEISNKEIKSLLKKIVNPNRTDWSNRLNDALWAYRSAYKTPIGMSPFRIVYGKPCHLSVESEHKAFWAVKTCNMDLVEAGTHRKLQIQDLEEIRRDSYENACIYKDKTKAFHDLRISQKDFNKVLLYHSRLNLFPGKLRSRWIVPFVVLTVFDHGAVEIQSLSTGHTFKVNSHRLKPFLRGFQQ</sequence>
<name>A0AA38SXZ7_9ASTR</name>
<dbReference type="InterPro" id="IPR052160">
    <property type="entry name" value="Gypsy_RT_Integrase-like"/>
</dbReference>
<dbReference type="Gene3D" id="3.30.420.10">
    <property type="entry name" value="Ribonuclease H-like superfamily/Ribonuclease H"/>
    <property type="match status" value="1"/>
</dbReference>
<dbReference type="PANTHER" id="PTHR47266">
    <property type="entry name" value="ENDONUCLEASE-RELATED"/>
    <property type="match status" value="1"/>
</dbReference>
<dbReference type="InterPro" id="IPR036397">
    <property type="entry name" value="RNaseH_sf"/>
</dbReference>
<dbReference type="EMBL" id="JARYMX010000007">
    <property type="protein sequence ID" value="KAJ9541257.1"/>
    <property type="molecule type" value="Genomic_DNA"/>
</dbReference>
<dbReference type="SUPFAM" id="SSF53098">
    <property type="entry name" value="Ribonuclease H-like"/>
    <property type="match status" value="1"/>
</dbReference>
<feature type="domain" description="Integrase catalytic" evidence="1">
    <location>
        <begin position="61"/>
        <end position="144"/>
    </location>
</feature>
<reference evidence="2" key="1">
    <citation type="submission" date="2023-03" db="EMBL/GenBank/DDBJ databases">
        <title>Chromosome-scale reference genome and RAD-based genetic map of yellow starthistle (Centaurea solstitialis) reveal putative structural variation and QTLs associated with invader traits.</title>
        <authorList>
            <person name="Reatini B."/>
            <person name="Cang F.A."/>
            <person name="Jiang Q."/>
            <person name="Mckibben M.T.W."/>
            <person name="Barker M.S."/>
            <person name="Rieseberg L.H."/>
            <person name="Dlugosch K.M."/>
        </authorList>
    </citation>
    <scope>NUCLEOTIDE SEQUENCE</scope>
    <source>
        <strain evidence="2">CAN-66</strain>
        <tissue evidence="2">Leaf</tissue>
    </source>
</reference>
<evidence type="ECO:0000313" key="3">
    <source>
        <dbReference type="Proteomes" id="UP001172457"/>
    </source>
</evidence>
<dbReference type="InterPro" id="IPR001584">
    <property type="entry name" value="Integrase_cat-core"/>
</dbReference>
<protein>
    <recommendedName>
        <fullName evidence="1">Integrase catalytic domain-containing protein</fullName>
    </recommendedName>
</protein>
<accession>A0AA38SXZ7</accession>
<gene>
    <name evidence="2" type="ORF">OSB04_027763</name>
</gene>